<dbReference type="EMBL" id="JACATZ010000001">
    <property type="protein sequence ID" value="NWJ45832.1"/>
    <property type="molecule type" value="Genomic_DNA"/>
</dbReference>
<feature type="compositionally biased region" description="Pro residues" evidence="1">
    <location>
        <begin position="277"/>
        <end position="304"/>
    </location>
</feature>
<organism evidence="3 4">
    <name type="scientific">Candidatus Chlorohelix allophototropha</name>
    <dbReference type="NCBI Taxonomy" id="3003348"/>
    <lineage>
        <taxon>Bacteria</taxon>
        <taxon>Bacillati</taxon>
        <taxon>Chloroflexota</taxon>
        <taxon>Chloroflexia</taxon>
        <taxon>Candidatus Chloroheliales</taxon>
        <taxon>Candidatus Chloroheliaceae</taxon>
        <taxon>Candidatus Chlorohelix</taxon>
    </lineage>
</organism>
<dbReference type="InterPro" id="IPR033880">
    <property type="entry name" value="SPFH_YdjI"/>
</dbReference>
<accession>A0A8T7LZS7</accession>
<gene>
    <name evidence="3" type="ORF">HXX08_08140</name>
</gene>
<dbReference type="Proteomes" id="UP000521676">
    <property type="component" value="Unassembled WGS sequence"/>
</dbReference>
<protein>
    <submittedName>
        <fullName evidence="3">SPFH domain-containing protein</fullName>
    </submittedName>
</protein>
<sequence length="304" mass="33703">MAGIRQVISTLTNDGQEIMGPEVLLWHYPNNDIINGSLLTVESNHFCVLKSRGAILAVYETGQYPVQTPQKILFGSIQQAFYGGQSPWQYEAIYINRAKLVIKTSGLALSREMAEMAYDVDYYVHVATPDNAVALVQHMPYRGHMINTMEVNAYAGPVVEQAINQLIQVTPLERVNEKIHDLTQLVYSHLQQFLATYGISLDTVKVLVRPSDVRMKALISLKAFGLSELDAVRYYTAMIMAERGTVSAPNMAIGQPFNIGSVTPVMNTERFIAPPQGGMPPMPPQAPRPPAANQPWPPNPELPR</sequence>
<reference evidence="3 4" key="1">
    <citation type="submission" date="2020-06" db="EMBL/GenBank/DDBJ databases">
        <title>Anoxygenic phototrophic Chloroflexota member uses a Type I reaction center.</title>
        <authorList>
            <person name="Tsuji J.M."/>
            <person name="Shaw N.A."/>
            <person name="Nagashima S."/>
            <person name="Venkiteswaran J."/>
            <person name="Schiff S.L."/>
            <person name="Hanada S."/>
            <person name="Tank M."/>
            <person name="Neufeld J.D."/>
        </authorList>
    </citation>
    <scope>NUCLEOTIDE SEQUENCE [LARGE SCALE GENOMIC DNA]</scope>
    <source>
        <strain evidence="3">L227-S17</strain>
    </source>
</reference>
<comment type="caution">
    <text evidence="3">The sequence shown here is derived from an EMBL/GenBank/DDBJ whole genome shotgun (WGS) entry which is preliminary data.</text>
</comment>
<evidence type="ECO:0000313" key="3">
    <source>
        <dbReference type="EMBL" id="NWJ45832.1"/>
    </source>
</evidence>
<feature type="region of interest" description="Disordered" evidence="1">
    <location>
        <begin position="271"/>
        <end position="304"/>
    </location>
</feature>
<evidence type="ECO:0000256" key="1">
    <source>
        <dbReference type="SAM" id="MobiDB-lite"/>
    </source>
</evidence>
<name>A0A8T7LZS7_9CHLR</name>
<dbReference type="Pfam" id="PF13421">
    <property type="entry name" value="Band_7_1"/>
    <property type="match status" value="1"/>
</dbReference>
<proteinExistence type="predicted"/>
<evidence type="ECO:0000313" key="4">
    <source>
        <dbReference type="Proteomes" id="UP000521676"/>
    </source>
</evidence>
<evidence type="ECO:0000259" key="2">
    <source>
        <dbReference type="Pfam" id="PF13421"/>
    </source>
</evidence>
<dbReference type="AlphaFoldDB" id="A0A8T7LZS7"/>
<feature type="domain" description="SPFH" evidence="2">
    <location>
        <begin position="29"/>
        <end position="213"/>
    </location>
</feature>